<evidence type="ECO:0000256" key="1">
    <source>
        <dbReference type="SAM" id="MobiDB-lite"/>
    </source>
</evidence>
<feature type="compositionally biased region" description="Acidic residues" evidence="1">
    <location>
        <begin position="16"/>
        <end position="47"/>
    </location>
</feature>
<gene>
    <name evidence="2" type="ORF">ERUC_LOCUS14229</name>
</gene>
<dbReference type="Proteomes" id="UP001642260">
    <property type="component" value="Unassembled WGS sequence"/>
</dbReference>
<organism evidence="2 3">
    <name type="scientific">Eruca vesicaria subsp. sativa</name>
    <name type="common">Garden rocket</name>
    <name type="synonym">Eruca sativa</name>
    <dbReference type="NCBI Taxonomy" id="29727"/>
    <lineage>
        <taxon>Eukaryota</taxon>
        <taxon>Viridiplantae</taxon>
        <taxon>Streptophyta</taxon>
        <taxon>Embryophyta</taxon>
        <taxon>Tracheophyta</taxon>
        <taxon>Spermatophyta</taxon>
        <taxon>Magnoliopsida</taxon>
        <taxon>eudicotyledons</taxon>
        <taxon>Gunneridae</taxon>
        <taxon>Pentapetalae</taxon>
        <taxon>rosids</taxon>
        <taxon>malvids</taxon>
        <taxon>Brassicales</taxon>
        <taxon>Brassicaceae</taxon>
        <taxon>Brassiceae</taxon>
        <taxon>Eruca</taxon>
    </lineage>
</organism>
<comment type="caution">
    <text evidence="2">The sequence shown here is derived from an EMBL/GenBank/DDBJ whole genome shotgun (WGS) entry which is preliminary data.</text>
</comment>
<sequence>MEVEDPEAEKILEEKDWAEEEEEGNYGDDDLMDEDDLLLEEEEDTLESEATKSKEPRTSETPSWWKGSPETESPHALRGLEAEKKGGKGRLIRTPPTRARTSTSRKKGTPSPIAAGLSLKKRNLLLGRASPRAAASTKTTNGLSPGLASSLDRTSVPGLEKPTKEASKNQIKATKAFMKSLT</sequence>
<evidence type="ECO:0000313" key="2">
    <source>
        <dbReference type="EMBL" id="CAH8337212.1"/>
    </source>
</evidence>
<evidence type="ECO:0000313" key="3">
    <source>
        <dbReference type="Proteomes" id="UP001642260"/>
    </source>
</evidence>
<protein>
    <submittedName>
        <fullName evidence="2">Uncharacterized protein</fullName>
    </submittedName>
</protein>
<dbReference type="AlphaFoldDB" id="A0ABC8JR07"/>
<feature type="compositionally biased region" description="Basic and acidic residues" evidence="1">
    <location>
        <begin position="72"/>
        <end position="86"/>
    </location>
</feature>
<dbReference type="EMBL" id="CAKOAT010132932">
    <property type="protein sequence ID" value="CAH8337212.1"/>
    <property type="molecule type" value="Genomic_DNA"/>
</dbReference>
<reference evidence="2 3" key="1">
    <citation type="submission" date="2022-03" db="EMBL/GenBank/DDBJ databases">
        <authorList>
            <person name="Macdonald S."/>
            <person name="Ahmed S."/>
            <person name="Newling K."/>
        </authorList>
    </citation>
    <scope>NUCLEOTIDE SEQUENCE [LARGE SCALE GENOMIC DNA]</scope>
</reference>
<feature type="compositionally biased region" description="Low complexity" evidence="1">
    <location>
        <begin position="93"/>
        <end position="102"/>
    </location>
</feature>
<feature type="region of interest" description="Disordered" evidence="1">
    <location>
        <begin position="1"/>
        <end position="115"/>
    </location>
</feature>
<accession>A0ABC8JR07</accession>
<proteinExistence type="predicted"/>
<name>A0ABC8JR07_ERUVS</name>
<feature type="region of interest" description="Disordered" evidence="1">
    <location>
        <begin position="128"/>
        <end position="182"/>
    </location>
</feature>
<keyword evidence="3" id="KW-1185">Reference proteome</keyword>
<feature type="compositionally biased region" description="Basic and acidic residues" evidence="1">
    <location>
        <begin position="49"/>
        <end position="58"/>
    </location>
</feature>